<dbReference type="AlphaFoldDB" id="A0A1D8GNH2"/>
<dbReference type="InterPro" id="IPR045621">
    <property type="entry name" value="BPD_transp_1_N"/>
</dbReference>
<dbReference type="RefSeq" id="WP_069980790.1">
    <property type="nucleotide sequence ID" value="NZ_CP017269.1"/>
</dbReference>
<dbReference type="GO" id="GO:0005886">
    <property type="term" value="C:plasma membrane"/>
    <property type="evidence" value="ECO:0007669"/>
    <property type="project" value="UniProtKB-SubCell"/>
</dbReference>
<dbReference type="KEGG" id="gfe:Gferi_24775"/>
<evidence type="ECO:0000313" key="10">
    <source>
        <dbReference type="Proteomes" id="UP000095743"/>
    </source>
</evidence>
<dbReference type="Pfam" id="PF00528">
    <property type="entry name" value="BPD_transp_1"/>
    <property type="match status" value="1"/>
</dbReference>
<dbReference type="PANTHER" id="PTHR43163">
    <property type="entry name" value="DIPEPTIDE TRANSPORT SYSTEM PERMEASE PROTEIN DPPB-RELATED"/>
    <property type="match status" value="1"/>
</dbReference>
<gene>
    <name evidence="9" type="ORF">Gferi_24775</name>
</gene>
<sequence>MIQSFVKSVVLFLITLVGITMLSFALAYLSPSDPAEILLTENGIAPSEALLEKTREELGLNRPIYVQYATWLVNFFKGDMGISIKSNRPVSYELFKALPYTLMLTIASMLLTILIAIPLGIACAKYQNSRFDRVVQMTAYVLLSFPIFFTSLILMYILSLKLKMLPAISGGSMKGLIMPSLALSFNMIVVYVRQIRAVVLREMKNDYVVGLWARGVTERNIFWVHILKNALTPIVTLTGMSLGVLLGGTIIVESIFNWPGIGKLAVEAIKHRDYPIIQGYVAWMAFIYFLVNSSIELLYTRLNPKMIKS</sequence>
<feature type="transmembrane region" description="Helical" evidence="7">
    <location>
        <begin position="9"/>
        <end position="29"/>
    </location>
</feature>
<reference evidence="9 10" key="1">
    <citation type="submission" date="2016-09" db="EMBL/GenBank/DDBJ databases">
        <title>Genomic analysis reveals versatility of anaerobic energy metabolism of Geosporobacter ferrireducens IRF9 of phylum Firmicutes.</title>
        <authorList>
            <person name="Kim S.-J."/>
        </authorList>
    </citation>
    <scope>NUCLEOTIDE SEQUENCE [LARGE SCALE GENOMIC DNA]</scope>
    <source>
        <strain evidence="9 10">IRF9</strain>
    </source>
</reference>
<feature type="transmembrane region" description="Helical" evidence="7">
    <location>
        <begin position="134"/>
        <end position="157"/>
    </location>
</feature>
<evidence type="ECO:0000256" key="4">
    <source>
        <dbReference type="ARBA" id="ARBA00022692"/>
    </source>
</evidence>
<keyword evidence="3" id="KW-1003">Cell membrane</keyword>
<feature type="transmembrane region" description="Helical" evidence="7">
    <location>
        <begin position="276"/>
        <end position="299"/>
    </location>
</feature>
<dbReference type="PROSITE" id="PS50928">
    <property type="entry name" value="ABC_TM1"/>
    <property type="match status" value="1"/>
</dbReference>
<dbReference type="SUPFAM" id="SSF161098">
    <property type="entry name" value="MetI-like"/>
    <property type="match status" value="1"/>
</dbReference>
<keyword evidence="6 7" id="KW-0472">Membrane</keyword>
<organism evidence="9 10">
    <name type="scientific">Geosporobacter ferrireducens</name>
    <dbReference type="NCBI Taxonomy" id="1424294"/>
    <lineage>
        <taxon>Bacteria</taxon>
        <taxon>Bacillati</taxon>
        <taxon>Bacillota</taxon>
        <taxon>Clostridia</taxon>
        <taxon>Peptostreptococcales</taxon>
        <taxon>Thermotaleaceae</taxon>
        <taxon>Geosporobacter</taxon>
    </lineage>
</organism>
<comment type="subcellular location">
    <subcellularLocation>
        <location evidence="1 7">Cell membrane</location>
        <topology evidence="1 7">Multi-pass membrane protein</topology>
    </subcellularLocation>
</comment>
<dbReference type="Gene3D" id="1.10.3720.10">
    <property type="entry name" value="MetI-like"/>
    <property type="match status" value="1"/>
</dbReference>
<feature type="transmembrane region" description="Helical" evidence="7">
    <location>
        <begin position="97"/>
        <end position="122"/>
    </location>
</feature>
<proteinExistence type="inferred from homology"/>
<feature type="transmembrane region" description="Helical" evidence="7">
    <location>
        <begin position="177"/>
        <end position="195"/>
    </location>
</feature>
<dbReference type="CDD" id="cd06261">
    <property type="entry name" value="TM_PBP2"/>
    <property type="match status" value="1"/>
</dbReference>
<evidence type="ECO:0000259" key="8">
    <source>
        <dbReference type="PROSITE" id="PS50928"/>
    </source>
</evidence>
<evidence type="ECO:0000256" key="7">
    <source>
        <dbReference type="RuleBase" id="RU363032"/>
    </source>
</evidence>
<dbReference type="OrthoDB" id="9773221at2"/>
<keyword evidence="2 7" id="KW-0813">Transport</keyword>
<name>A0A1D8GNH2_9FIRM</name>
<dbReference type="PANTHER" id="PTHR43163:SF6">
    <property type="entry name" value="DIPEPTIDE TRANSPORT SYSTEM PERMEASE PROTEIN DPPB-RELATED"/>
    <property type="match status" value="1"/>
</dbReference>
<dbReference type="Proteomes" id="UP000095743">
    <property type="component" value="Chromosome"/>
</dbReference>
<dbReference type="Pfam" id="PF19300">
    <property type="entry name" value="BPD_transp_1_N"/>
    <property type="match status" value="1"/>
</dbReference>
<evidence type="ECO:0000256" key="5">
    <source>
        <dbReference type="ARBA" id="ARBA00022989"/>
    </source>
</evidence>
<evidence type="ECO:0000256" key="1">
    <source>
        <dbReference type="ARBA" id="ARBA00004651"/>
    </source>
</evidence>
<dbReference type="GO" id="GO:0055085">
    <property type="term" value="P:transmembrane transport"/>
    <property type="evidence" value="ECO:0007669"/>
    <property type="project" value="InterPro"/>
</dbReference>
<evidence type="ECO:0000256" key="2">
    <source>
        <dbReference type="ARBA" id="ARBA00022448"/>
    </source>
</evidence>
<accession>A0A1D8GNH2</accession>
<keyword evidence="4 7" id="KW-0812">Transmembrane</keyword>
<feature type="domain" description="ABC transmembrane type-1" evidence="8">
    <location>
        <begin position="98"/>
        <end position="299"/>
    </location>
</feature>
<evidence type="ECO:0000256" key="3">
    <source>
        <dbReference type="ARBA" id="ARBA00022475"/>
    </source>
</evidence>
<dbReference type="STRING" id="1424294.Gferi_24775"/>
<comment type="similarity">
    <text evidence="7">Belongs to the binding-protein-dependent transport system permease family.</text>
</comment>
<dbReference type="InterPro" id="IPR035906">
    <property type="entry name" value="MetI-like_sf"/>
</dbReference>
<dbReference type="InterPro" id="IPR000515">
    <property type="entry name" value="MetI-like"/>
</dbReference>
<feature type="transmembrane region" description="Helical" evidence="7">
    <location>
        <begin position="234"/>
        <end position="256"/>
    </location>
</feature>
<dbReference type="EMBL" id="CP017269">
    <property type="protein sequence ID" value="AOT72481.1"/>
    <property type="molecule type" value="Genomic_DNA"/>
</dbReference>
<evidence type="ECO:0000256" key="6">
    <source>
        <dbReference type="ARBA" id="ARBA00023136"/>
    </source>
</evidence>
<protein>
    <submittedName>
        <fullName evidence="9">Nickel ABC transporter permease subunit NikB</fullName>
    </submittedName>
</protein>
<keyword evidence="5 7" id="KW-1133">Transmembrane helix</keyword>
<keyword evidence="10" id="KW-1185">Reference proteome</keyword>
<evidence type="ECO:0000313" key="9">
    <source>
        <dbReference type="EMBL" id="AOT72481.1"/>
    </source>
</evidence>